<dbReference type="Pfam" id="PF00480">
    <property type="entry name" value="ROK"/>
    <property type="match status" value="1"/>
</dbReference>
<keyword evidence="5" id="KW-1185">Reference proteome</keyword>
<dbReference type="PANTHER" id="PTHR18964">
    <property type="entry name" value="ROK (REPRESSOR, ORF, KINASE) FAMILY"/>
    <property type="match status" value="1"/>
</dbReference>
<dbReference type="SUPFAM" id="SSF46785">
    <property type="entry name" value="Winged helix' DNA-binding domain"/>
    <property type="match status" value="1"/>
</dbReference>
<proteinExistence type="inferred from homology"/>
<dbReference type="Gene3D" id="3.30.420.40">
    <property type="match status" value="2"/>
</dbReference>
<dbReference type="RefSeq" id="WP_204819018.1">
    <property type="nucleotide sequence ID" value="NZ_JANHOF010000018.1"/>
</dbReference>
<accession>A0ABV6JC00</accession>
<keyword evidence="3" id="KW-0859">Xylose metabolism</keyword>
<name>A0ABV6JC00_9BACL</name>
<evidence type="ECO:0000313" key="4">
    <source>
        <dbReference type="EMBL" id="MFC0392984.1"/>
    </source>
</evidence>
<comment type="similarity">
    <text evidence="2">Belongs to the ROK (NagC/XylR) family.</text>
</comment>
<comment type="caution">
    <text evidence="4">The sequence shown here is derived from an EMBL/GenBank/DDBJ whole genome shotgun (WGS) entry which is preliminary data.</text>
</comment>
<dbReference type="PANTHER" id="PTHR18964:SF149">
    <property type="entry name" value="BIFUNCTIONAL UDP-N-ACETYLGLUCOSAMINE 2-EPIMERASE_N-ACETYLMANNOSAMINE KINASE"/>
    <property type="match status" value="1"/>
</dbReference>
<sequence length="396" mass="43511">MKVINTNKQAYLQQVKQQNISTVLNVIWEQQSISRVEIIEKTGLTSGTISNLTKELIQLGIIREYETVSGAVGRRRIMLGFNPDPYRIIGIDIGRSTIEVVLTDLTGNVLLSVEENTAHLRGPDQILAVIAPHVNRMKEKAAASGGRVLGIGTAVPGPMDLEKGIILSPPNFPGWDGYPLREELTERFSLPTHIEDDSCTCALAERWYGVGRNSRDLVFITMGMGIGGGVVTNGELVRGTNGLYAQVGHMSIVPRGETCVCGNYGCWETVGTIQAILKRSGGARTMDELKRLVREGNPEATRCMEDTLAYLEMAIINVFAMYDPEQVVLGGRLYPYLSDYIVELRQRVRQRTFSFVKDRVQITSATFGTSQSVIGAAAVVFGKLLAAPLDTLFDER</sequence>
<dbReference type="PROSITE" id="PS01125">
    <property type="entry name" value="ROK"/>
    <property type="match status" value="1"/>
</dbReference>
<dbReference type="InterPro" id="IPR049874">
    <property type="entry name" value="ROK_cs"/>
</dbReference>
<protein>
    <submittedName>
        <fullName evidence="4">ROK family transcriptional regulator</fullName>
    </submittedName>
</protein>
<dbReference type="Proteomes" id="UP001589818">
    <property type="component" value="Unassembled WGS sequence"/>
</dbReference>
<comment type="function">
    <text evidence="1">Transcriptional repressor of xylose-utilizing enzymes.</text>
</comment>
<reference evidence="4 5" key="1">
    <citation type="submission" date="2024-09" db="EMBL/GenBank/DDBJ databases">
        <authorList>
            <person name="Sun Q."/>
            <person name="Mori K."/>
        </authorList>
    </citation>
    <scope>NUCLEOTIDE SEQUENCE [LARGE SCALE GENOMIC DNA]</scope>
    <source>
        <strain evidence="4 5">CCM 4839</strain>
    </source>
</reference>
<dbReference type="SUPFAM" id="SSF53067">
    <property type="entry name" value="Actin-like ATPase domain"/>
    <property type="match status" value="1"/>
</dbReference>
<dbReference type="InterPro" id="IPR043129">
    <property type="entry name" value="ATPase_NBD"/>
</dbReference>
<gene>
    <name evidence="4" type="ORF">ACFFJ8_16580</name>
</gene>
<dbReference type="EMBL" id="JBHLVF010000028">
    <property type="protein sequence ID" value="MFC0392984.1"/>
    <property type="molecule type" value="Genomic_DNA"/>
</dbReference>
<evidence type="ECO:0000256" key="1">
    <source>
        <dbReference type="ARBA" id="ARBA00002486"/>
    </source>
</evidence>
<organism evidence="4 5">
    <name type="scientific">Paenibacillus mendelii</name>
    <dbReference type="NCBI Taxonomy" id="206163"/>
    <lineage>
        <taxon>Bacteria</taxon>
        <taxon>Bacillati</taxon>
        <taxon>Bacillota</taxon>
        <taxon>Bacilli</taxon>
        <taxon>Bacillales</taxon>
        <taxon>Paenibacillaceae</taxon>
        <taxon>Paenibacillus</taxon>
    </lineage>
</organism>
<evidence type="ECO:0000256" key="2">
    <source>
        <dbReference type="ARBA" id="ARBA00006479"/>
    </source>
</evidence>
<keyword evidence="3" id="KW-0119">Carbohydrate metabolism</keyword>
<dbReference type="Pfam" id="PF13412">
    <property type="entry name" value="HTH_24"/>
    <property type="match status" value="1"/>
</dbReference>
<evidence type="ECO:0000313" key="5">
    <source>
        <dbReference type="Proteomes" id="UP001589818"/>
    </source>
</evidence>
<dbReference type="InterPro" id="IPR000600">
    <property type="entry name" value="ROK"/>
</dbReference>
<dbReference type="InterPro" id="IPR036388">
    <property type="entry name" value="WH-like_DNA-bd_sf"/>
</dbReference>
<dbReference type="Gene3D" id="1.10.10.10">
    <property type="entry name" value="Winged helix-like DNA-binding domain superfamily/Winged helix DNA-binding domain"/>
    <property type="match status" value="1"/>
</dbReference>
<evidence type="ECO:0000256" key="3">
    <source>
        <dbReference type="ARBA" id="ARBA00022629"/>
    </source>
</evidence>
<dbReference type="InterPro" id="IPR036390">
    <property type="entry name" value="WH_DNA-bd_sf"/>
</dbReference>